<dbReference type="EMBL" id="BAAAYL010000001">
    <property type="protein sequence ID" value="GAA3374677.1"/>
    <property type="molecule type" value="Genomic_DNA"/>
</dbReference>
<evidence type="ECO:0000313" key="4">
    <source>
        <dbReference type="Proteomes" id="UP001499990"/>
    </source>
</evidence>
<keyword evidence="4" id="KW-1185">Reference proteome</keyword>
<accession>A0ABP6SF99</accession>
<protein>
    <recommendedName>
        <fullName evidence="5">Extensin</fullName>
    </recommendedName>
</protein>
<proteinExistence type="predicted"/>
<feature type="region of interest" description="Disordered" evidence="1">
    <location>
        <begin position="115"/>
        <end position="210"/>
    </location>
</feature>
<name>A0ABP6SF99_9ACTN</name>
<dbReference type="Proteomes" id="UP001499990">
    <property type="component" value="Unassembled WGS sequence"/>
</dbReference>
<feature type="compositionally biased region" description="Acidic residues" evidence="1">
    <location>
        <begin position="167"/>
        <end position="184"/>
    </location>
</feature>
<gene>
    <name evidence="3" type="ORF">GCM10020367_39490</name>
</gene>
<keyword evidence="2" id="KW-0812">Transmembrane</keyword>
<feature type="compositionally biased region" description="Basic and acidic residues" evidence="1">
    <location>
        <begin position="185"/>
        <end position="210"/>
    </location>
</feature>
<sequence length="302" mass="31036">MADERYEWLDEDAAERLLRGEPVEPVDDHARAQAERLSAALGSVSVRPHEQELPGEAAALAAFRQVRGAAHAAPRRRRLRPVRVGLVAAVVGCALGGVAVAAGTGVLQIPVPFSDRESPSPGASVSVAAPPGDAPSAESDGASPGIPSQDGGVTRETPGPSHSGSGTDDESGDGEEPGAESTDEGMDRAVRDACHDYRDGHVDSEGKRRLVDAADGMARIRRFCDQVLAEEQDRSDKNSDDDGDTGARDNDKGDGNAEDDENGNGDRSDGTGRTGSGTAGSAAAPDATTESAGTAQRPVAAR</sequence>
<evidence type="ECO:0000256" key="1">
    <source>
        <dbReference type="SAM" id="MobiDB-lite"/>
    </source>
</evidence>
<feature type="compositionally biased region" description="Low complexity" evidence="1">
    <location>
        <begin position="279"/>
        <end position="289"/>
    </location>
</feature>
<reference evidence="4" key="1">
    <citation type="journal article" date="2019" name="Int. J. Syst. Evol. Microbiol.">
        <title>The Global Catalogue of Microorganisms (GCM) 10K type strain sequencing project: providing services to taxonomists for standard genome sequencing and annotation.</title>
        <authorList>
            <consortium name="The Broad Institute Genomics Platform"/>
            <consortium name="The Broad Institute Genome Sequencing Center for Infectious Disease"/>
            <person name="Wu L."/>
            <person name="Ma J."/>
        </authorList>
    </citation>
    <scope>NUCLEOTIDE SEQUENCE [LARGE SCALE GENOMIC DNA]</scope>
    <source>
        <strain evidence="4">JCM 9651</strain>
    </source>
</reference>
<evidence type="ECO:0000256" key="2">
    <source>
        <dbReference type="SAM" id="Phobius"/>
    </source>
</evidence>
<comment type="caution">
    <text evidence="3">The sequence shown here is derived from an EMBL/GenBank/DDBJ whole genome shotgun (WGS) entry which is preliminary data.</text>
</comment>
<feature type="transmembrane region" description="Helical" evidence="2">
    <location>
        <begin position="84"/>
        <end position="107"/>
    </location>
</feature>
<feature type="region of interest" description="Disordered" evidence="1">
    <location>
        <begin position="228"/>
        <end position="302"/>
    </location>
</feature>
<evidence type="ECO:0008006" key="5">
    <source>
        <dbReference type="Google" id="ProtNLM"/>
    </source>
</evidence>
<feature type="compositionally biased region" description="Basic and acidic residues" evidence="1">
    <location>
        <begin position="231"/>
        <end position="255"/>
    </location>
</feature>
<feature type="compositionally biased region" description="Low complexity" evidence="1">
    <location>
        <begin position="119"/>
        <end position="131"/>
    </location>
</feature>
<keyword evidence="2" id="KW-1133">Transmembrane helix</keyword>
<evidence type="ECO:0000313" key="3">
    <source>
        <dbReference type="EMBL" id="GAA3374677.1"/>
    </source>
</evidence>
<organism evidence="3 4">
    <name type="scientific">Streptomyces sannanensis</name>
    <dbReference type="NCBI Taxonomy" id="285536"/>
    <lineage>
        <taxon>Bacteria</taxon>
        <taxon>Bacillati</taxon>
        <taxon>Actinomycetota</taxon>
        <taxon>Actinomycetes</taxon>
        <taxon>Kitasatosporales</taxon>
        <taxon>Streptomycetaceae</taxon>
        <taxon>Streptomyces</taxon>
    </lineage>
</organism>
<keyword evidence="2" id="KW-0472">Membrane</keyword>
<dbReference type="RefSeq" id="WP_345039416.1">
    <property type="nucleotide sequence ID" value="NZ_BAAAYL010000001.1"/>
</dbReference>